<keyword evidence="3" id="KW-1185">Reference proteome</keyword>
<gene>
    <name evidence="2" type="ORF">EVAR_17112_1</name>
</gene>
<name>A0A4C1UN45_EUMVA</name>
<sequence length="98" mass="10530">MGAQNIQNTFQNAFENKQPLTSNPQPDEGGRGGGGGAAAVRYTNWISGQRKYYLAAFVYFELDTSRCGAAASKYIDPASPGAIRATRRTPVKCIAGQR</sequence>
<accession>A0A4C1UN45</accession>
<reference evidence="2 3" key="1">
    <citation type="journal article" date="2019" name="Commun. Biol.">
        <title>The bagworm genome reveals a unique fibroin gene that provides high tensile strength.</title>
        <authorList>
            <person name="Kono N."/>
            <person name="Nakamura H."/>
            <person name="Ohtoshi R."/>
            <person name="Tomita M."/>
            <person name="Numata K."/>
            <person name="Arakawa K."/>
        </authorList>
    </citation>
    <scope>NUCLEOTIDE SEQUENCE [LARGE SCALE GENOMIC DNA]</scope>
</reference>
<evidence type="ECO:0000313" key="2">
    <source>
        <dbReference type="EMBL" id="GBP27412.1"/>
    </source>
</evidence>
<comment type="caution">
    <text evidence="2">The sequence shown here is derived from an EMBL/GenBank/DDBJ whole genome shotgun (WGS) entry which is preliminary data.</text>
</comment>
<protein>
    <submittedName>
        <fullName evidence="2">Uncharacterized protein</fullName>
    </submittedName>
</protein>
<feature type="region of interest" description="Disordered" evidence="1">
    <location>
        <begin position="1"/>
        <end position="35"/>
    </location>
</feature>
<evidence type="ECO:0000313" key="3">
    <source>
        <dbReference type="Proteomes" id="UP000299102"/>
    </source>
</evidence>
<dbReference type="Proteomes" id="UP000299102">
    <property type="component" value="Unassembled WGS sequence"/>
</dbReference>
<organism evidence="2 3">
    <name type="scientific">Eumeta variegata</name>
    <name type="common">Bagworm moth</name>
    <name type="synonym">Eumeta japonica</name>
    <dbReference type="NCBI Taxonomy" id="151549"/>
    <lineage>
        <taxon>Eukaryota</taxon>
        <taxon>Metazoa</taxon>
        <taxon>Ecdysozoa</taxon>
        <taxon>Arthropoda</taxon>
        <taxon>Hexapoda</taxon>
        <taxon>Insecta</taxon>
        <taxon>Pterygota</taxon>
        <taxon>Neoptera</taxon>
        <taxon>Endopterygota</taxon>
        <taxon>Lepidoptera</taxon>
        <taxon>Glossata</taxon>
        <taxon>Ditrysia</taxon>
        <taxon>Tineoidea</taxon>
        <taxon>Psychidae</taxon>
        <taxon>Oiketicinae</taxon>
        <taxon>Eumeta</taxon>
    </lineage>
</organism>
<dbReference type="AlphaFoldDB" id="A0A4C1UN45"/>
<evidence type="ECO:0000256" key="1">
    <source>
        <dbReference type="SAM" id="MobiDB-lite"/>
    </source>
</evidence>
<dbReference type="EMBL" id="BGZK01000193">
    <property type="protein sequence ID" value="GBP27412.1"/>
    <property type="molecule type" value="Genomic_DNA"/>
</dbReference>
<feature type="compositionally biased region" description="Polar residues" evidence="1">
    <location>
        <begin position="1"/>
        <end position="25"/>
    </location>
</feature>
<proteinExistence type="predicted"/>